<evidence type="ECO:0000313" key="3">
    <source>
        <dbReference type="EMBL" id="EAW31754.1"/>
    </source>
</evidence>
<evidence type="ECO:0000256" key="1">
    <source>
        <dbReference type="SAM" id="Phobius"/>
    </source>
</evidence>
<dbReference type="Gene3D" id="1.10.530.10">
    <property type="match status" value="1"/>
</dbReference>
<comment type="caution">
    <text evidence="3">The sequence shown here is derived from an EMBL/GenBank/DDBJ whole genome shotgun (WGS) entry which is preliminary data.</text>
</comment>
<evidence type="ECO:0000259" key="2">
    <source>
        <dbReference type="Pfam" id="PF01832"/>
    </source>
</evidence>
<dbReference type="InterPro" id="IPR002901">
    <property type="entry name" value="MGlyc_endo_b_GlcNAc-like_dom"/>
</dbReference>
<keyword evidence="1" id="KW-1133">Transmembrane helix</keyword>
<dbReference type="PANTHER" id="PTHR40572">
    <property type="entry name" value="PROTEIN BAX"/>
    <property type="match status" value="1"/>
</dbReference>
<keyword evidence="1" id="KW-0472">Membrane</keyword>
<organism evidence="3 4">
    <name type="scientific">marine gamma proteobacterium HTCC2143</name>
    <dbReference type="NCBI Taxonomy" id="247633"/>
    <lineage>
        <taxon>Bacteria</taxon>
        <taxon>Pseudomonadati</taxon>
        <taxon>Pseudomonadota</taxon>
        <taxon>Gammaproteobacteria</taxon>
        <taxon>Cellvibrionales</taxon>
        <taxon>Spongiibacteraceae</taxon>
        <taxon>BD1-7 clade</taxon>
    </lineage>
</organism>
<sequence length="261" mass="29386">MSKRYQILLSAMAIVGVIGIYLLIRLASPGYPEIIAAPSLYDDSPLPEFAAVTDVATKKANFFSFLLPLVETENNRILLIRQELQLLRSLSSLERSQQQWLDRVTQHYRITKVPGDYQQLLAVLLQRVDIVPPSLALAQSANESAWGRSRFAQQGNNLFGQWCFTKGCGIVPGSRTEGALHEVAVFESPGKSVEGYIHNLNSNMAYEDFRRIREVQRAQQSFVSGEVLAEGLLKYSARGVDYIKELRAMIAINKLEQYDKF</sequence>
<dbReference type="EMBL" id="AAVT01000002">
    <property type="protein sequence ID" value="EAW31754.1"/>
    <property type="molecule type" value="Genomic_DNA"/>
</dbReference>
<dbReference type="Pfam" id="PF01832">
    <property type="entry name" value="Glucosaminidase"/>
    <property type="match status" value="1"/>
</dbReference>
<dbReference type="STRING" id="247633.GP2143_04870"/>
<gene>
    <name evidence="3" type="ORF">GP2143_04870</name>
</gene>
<dbReference type="eggNOG" id="COG2992">
    <property type="taxonomic scope" value="Bacteria"/>
</dbReference>
<dbReference type="OrthoDB" id="9788155at2"/>
<evidence type="ECO:0000313" key="4">
    <source>
        <dbReference type="Proteomes" id="UP000004931"/>
    </source>
</evidence>
<dbReference type="AlphaFoldDB" id="A0YB24"/>
<protein>
    <submittedName>
        <fullName evidence="3">Uncharacterized FlgJ-related protein</fullName>
    </submittedName>
</protein>
<dbReference type="Proteomes" id="UP000004931">
    <property type="component" value="Unassembled WGS sequence"/>
</dbReference>
<proteinExistence type="predicted"/>
<accession>A0YB24</accession>
<reference evidence="3 4" key="1">
    <citation type="journal article" date="2010" name="J. Bacteriol.">
        <title>Genome sequence of the oligotrophic marine Gammaproteobacterium HTCC2143, isolated from the Oregon Coast.</title>
        <authorList>
            <person name="Oh H.M."/>
            <person name="Kang I."/>
            <person name="Ferriera S."/>
            <person name="Giovannoni S.J."/>
            <person name="Cho J.C."/>
        </authorList>
    </citation>
    <scope>NUCLEOTIDE SEQUENCE [LARGE SCALE GENOMIC DNA]</scope>
    <source>
        <strain evidence="3 4">HTCC2143</strain>
    </source>
</reference>
<dbReference type="PANTHER" id="PTHR40572:SF1">
    <property type="entry name" value="PROTEIN BAX"/>
    <property type="match status" value="1"/>
</dbReference>
<dbReference type="GO" id="GO:0004040">
    <property type="term" value="F:amidase activity"/>
    <property type="evidence" value="ECO:0007669"/>
    <property type="project" value="InterPro"/>
</dbReference>
<feature type="transmembrane region" description="Helical" evidence="1">
    <location>
        <begin position="7"/>
        <end position="24"/>
    </location>
</feature>
<name>A0YB24_9GAMM</name>
<keyword evidence="4" id="KW-1185">Reference proteome</keyword>
<keyword evidence="1" id="KW-0812">Transmembrane</keyword>
<dbReference type="InterPro" id="IPR053195">
    <property type="entry name" value="Bax-like"/>
</dbReference>
<feature type="domain" description="Mannosyl-glycoprotein endo-beta-N-acetylglucosamidase-like" evidence="2">
    <location>
        <begin position="126"/>
        <end position="253"/>
    </location>
</feature>